<reference evidence="1 2" key="1">
    <citation type="submission" date="2020-05" db="EMBL/GenBank/DDBJ databases">
        <title>Draft genome sequence of Desulfovibrio sp. strain HN2T.</title>
        <authorList>
            <person name="Ueno A."/>
            <person name="Tamazawa S."/>
            <person name="Tamamura S."/>
            <person name="Murakami T."/>
            <person name="Kiyama T."/>
            <person name="Inomata H."/>
            <person name="Amano Y."/>
            <person name="Miyakawa K."/>
            <person name="Tamaki H."/>
            <person name="Naganuma T."/>
            <person name="Kaneko K."/>
        </authorList>
    </citation>
    <scope>NUCLEOTIDE SEQUENCE [LARGE SCALE GENOMIC DNA]</scope>
    <source>
        <strain evidence="1 2">HN2</strain>
    </source>
</reference>
<organism evidence="1 2">
    <name type="scientific">Desulfovibrio subterraneus</name>
    <dbReference type="NCBI Taxonomy" id="2718620"/>
    <lineage>
        <taxon>Bacteria</taxon>
        <taxon>Pseudomonadati</taxon>
        <taxon>Thermodesulfobacteriota</taxon>
        <taxon>Desulfovibrionia</taxon>
        <taxon>Desulfovibrionales</taxon>
        <taxon>Desulfovibrionaceae</taxon>
        <taxon>Desulfovibrio</taxon>
    </lineage>
</organism>
<dbReference type="EMBL" id="BLVO01000016">
    <property type="protein sequence ID" value="GFM35114.1"/>
    <property type="molecule type" value="Genomic_DNA"/>
</dbReference>
<keyword evidence="2" id="KW-1185">Reference proteome</keyword>
<evidence type="ECO:0000313" key="1">
    <source>
        <dbReference type="EMBL" id="GFM35114.1"/>
    </source>
</evidence>
<gene>
    <name evidence="1" type="ORF">DSM101010T_34790</name>
</gene>
<proteinExistence type="predicted"/>
<protein>
    <submittedName>
        <fullName evidence="1">Uncharacterized protein</fullName>
    </submittedName>
</protein>
<name>A0A7J0BPX1_9BACT</name>
<evidence type="ECO:0000313" key="2">
    <source>
        <dbReference type="Proteomes" id="UP000503840"/>
    </source>
</evidence>
<sequence>MAPARVELLASARRYLSKTVERAFLFIGQVEHTFVKVYLAWRGTEEDVKKKTWTSHESVLLDAIAQIKSIHLQKR</sequence>
<dbReference type="AlphaFoldDB" id="A0A7J0BPX1"/>
<comment type="caution">
    <text evidence="1">The sequence shown here is derived from an EMBL/GenBank/DDBJ whole genome shotgun (WGS) entry which is preliminary data.</text>
</comment>
<dbReference type="Proteomes" id="UP000503840">
    <property type="component" value="Unassembled WGS sequence"/>
</dbReference>
<accession>A0A7J0BPX1</accession>